<dbReference type="AlphaFoldDB" id="A0A916SCF3"/>
<gene>
    <name evidence="1" type="ORF">GCM10010979_02200</name>
</gene>
<accession>A0A916SCF3</accession>
<name>A0A916SCF3_9MICO</name>
<dbReference type="EMBL" id="BMGB01000001">
    <property type="protein sequence ID" value="GGA91100.1"/>
    <property type="molecule type" value="Genomic_DNA"/>
</dbReference>
<comment type="caution">
    <text evidence="1">The sequence shown here is derived from an EMBL/GenBank/DDBJ whole genome shotgun (WGS) entry which is preliminary data.</text>
</comment>
<proteinExistence type="predicted"/>
<reference evidence="1" key="1">
    <citation type="journal article" date="2014" name="Int. J. Syst. Evol. Microbiol.">
        <title>Complete genome sequence of Corynebacterium casei LMG S-19264T (=DSM 44701T), isolated from a smear-ripened cheese.</title>
        <authorList>
            <consortium name="US DOE Joint Genome Institute (JGI-PGF)"/>
            <person name="Walter F."/>
            <person name="Albersmeier A."/>
            <person name="Kalinowski J."/>
            <person name="Ruckert C."/>
        </authorList>
    </citation>
    <scope>NUCLEOTIDE SEQUENCE</scope>
    <source>
        <strain evidence="1">CGMCC 1.12813</strain>
    </source>
</reference>
<evidence type="ECO:0000313" key="1">
    <source>
        <dbReference type="EMBL" id="GGA91100.1"/>
    </source>
</evidence>
<organism evidence="1 2">
    <name type="scientific">Conyzicola nivalis</name>
    <dbReference type="NCBI Taxonomy" id="1477021"/>
    <lineage>
        <taxon>Bacteria</taxon>
        <taxon>Bacillati</taxon>
        <taxon>Actinomycetota</taxon>
        <taxon>Actinomycetes</taxon>
        <taxon>Micrococcales</taxon>
        <taxon>Microbacteriaceae</taxon>
        <taxon>Conyzicola</taxon>
    </lineage>
</organism>
<dbReference type="Proteomes" id="UP000606922">
    <property type="component" value="Unassembled WGS sequence"/>
</dbReference>
<reference evidence="1" key="2">
    <citation type="submission" date="2020-09" db="EMBL/GenBank/DDBJ databases">
        <authorList>
            <person name="Sun Q."/>
            <person name="Zhou Y."/>
        </authorList>
    </citation>
    <scope>NUCLEOTIDE SEQUENCE</scope>
    <source>
        <strain evidence="1">CGMCC 1.12813</strain>
    </source>
</reference>
<sequence length="596" mass="65615">MSAEKVIMAYEFEPSHPALVTALLDRLAASEEDLVKVWQRLWLDPGYQTLDDALRAEVDFLFAYELQEEYGSAGVVTLEESQHLLTATRPMSETPPAAWALWIEVNGSLQNPIVAAHLADVLLTSRTDSSPDHAVATVNSYLSVAADGHVSSEHVALSLGRANSIARSRAMAEELAVRDTMIRLSGTFAVDPDKVGPALTLLAALSVPPRGGAFSEGERGDLERRLFALGNSYFTLVDEVFDTLARLAVDASALEIAQRWQVNQYLGLAEAEDNGMRKMHHAQSAADLAGSYGLRDLKGTAIVMMQSIDHDSMGWQSAVIDAPLSKNAFRAHLRRYRRARNWEYALMVFLASGSPSGDHEANVRSAERAAVGSIRALVSRTTYGTHGLPERSDGNFLDEEVVRNESFRLNFSGILLAHELEYVRDRFEPPSTRHVADWMAASFSSDPTLAEHFAESLALHWAGKFSDSARLAIPLIEAGARGLLLRLDEPLYRTQRGNSPGKFPTMDFYLEALSNRGLDPDWGRALRLALLSPGMNLRNRFAHGFDLSFTEAQSALLLRLAGLFCSMPVGMDESDLPAPTKSARGQLRRRPAWAWL</sequence>
<keyword evidence="2" id="KW-1185">Reference proteome</keyword>
<evidence type="ECO:0008006" key="3">
    <source>
        <dbReference type="Google" id="ProtNLM"/>
    </source>
</evidence>
<protein>
    <recommendedName>
        <fullName evidence="3">DUF4209 domain-containing protein</fullName>
    </recommendedName>
</protein>
<evidence type="ECO:0000313" key="2">
    <source>
        <dbReference type="Proteomes" id="UP000606922"/>
    </source>
</evidence>